<evidence type="ECO:0000313" key="1">
    <source>
        <dbReference type="EMBL" id="MDL5034613.1"/>
    </source>
</evidence>
<proteinExistence type="predicted"/>
<accession>A0ABT7LP11</accession>
<comment type="caution">
    <text evidence="1">The sequence shown here is derived from an EMBL/GenBank/DDBJ whole genome shotgun (WGS) entry which is preliminary data.</text>
</comment>
<evidence type="ECO:0000313" key="2">
    <source>
        <dbReference type="Proteomes" id="UP001238603"/>
    </source>
</evidence>
<protein>
    <submittedName>
        <fullName evidence="1">DUF2845 domain-containing protein</fullName>
    </submittedName>
</protein>
<reference evidence="1 2" key="1">
    <citation type="submission" date="2023-06" db="EMBL/GenBank/DDBJ databases">
        <title>Pelomonas sp. APW6 16S ribosomal RNA gene genome sequencing and assembly.</title>
        <authorList>
            <person name="Woo H."/>
        </authorList>
    </citation>
    <scope>NUCLEOTIDE SEQUENCE [LARGE SCALE GENOMIC DNA]</scope>
    <source>
        <strain evidence="1 2">APW6</strain>
    </source>
</reference>
<dbReference type="InterPro" id="IPR021268">
    <property type="entry name" value="DUF2845"/>
</dbReference>
<dbReference type="Pfam" id="PF11006">
    <property type="entry name" value="DUF2845"/>
    <property type="match status" value="1"/>
</dbReference>
<dbReference type="RefSeq" id="WP_285984686.1">
    <property type="nucleotide sequence ID" value="NZ_JASVDS010000010.1"/>
</dbReference>
<keyword evidence="2" id="KW-1185">Reference proteome</keyword>
<dbReference type="EMBL" id="JASVDS010000010">
    <property type="protein sequence ID" value="MDL5034613.1"/>
    <property type="molecule type" value="Genomic_DNA"/>
</dbReference>
<organism evidence="1 2">
    <name type="scientific">Roseateles subflavus</name>
    <dbReference type="NCBI Taxonomy" id="3053353"/>
    <lineage>
        <taxon>Bacteria</taxon>
        <taxon>Pseudomonadati</taxon>
        <taxon>Pseudomonadota</taxon>
        <taxon>Betaproteobacteria</taxon>
        <taxon>Burkholderiales</taxon>
        <taxon>Sphaerotilaceae</taxon>
        <taxon>Roseateles</taxon>
    </lineage>
</organism>
<sequence>MAALLLGLVCQSHAHAFRCNTWVIDPGLRKAEVLSKCGAPFSQDQRTEYRIQRVRETVWTRPVNGGPAVQSAVEVERQVPVVIEEWVYNFGPQQFMQALRFENGLLVETRDLGYGS</sequence>
<name>A0ABT7LP11_9BURK</name>
<gene>
    <name evidence="1" type="ORF">QRD43_22095</name>
</gene>
<dbReference type="Proteomes" id="UP001238603">
    <property type="component" value="Unassembled WGS sequence"/>
</dbReference>